<dbReference type="InterPro" id="IPR000209">
    <property type="entry name" value="Peptidase_S8/S53_dom"/>
</dbReference>
<evidence type="ECO:0000256" key="1">
    <source>
        <dbReference type="ARBA" id="ARBA00011073"/>
    </source>
</evidence>
<dbReference type="PROSITE" id="PS51892">
    <property type="entry name" value="SUBTILASE"/>
    <property type="match status" value="1"/>
</dbReference>
<dbReference type="InterPro" id="IPR023827">
    <property type="entry name" value="Peptidase_S8_Asp-AS"/>
</dbReference>
<evidence type="ECO:0000313" key="6">
    <source>
        <dbReference type="Proteomes" id="UP000464658"/>
    </source>
</evidence>
<dbReference type="Gene3D" id="3.40.50.200">
    <property type="entry name" value="Peptidase S8/S53 domain"/>
    <property type="match status" value="1"/>
</dbReference>
<feature type="domain" description="Peptidase S8/S53" evidence="4">
    <location>
        <begin position="41"/>
        <end position="65"/>
    </location>
</feature>
<gene>
    <name evidence="5" type="ORF">BsIDN1_23670</name>
</gene>
<accession>A0A5S9M9W1</accession>
<dbReference type="Proteomes" id="UP000464658">
    <property type="component" value="Chromosome"/>
</dbReference>
<dbReference type="GO" id="GO:0004252">
    <property type="term" value="F:serine-type endopeptidase activity"/>
    <property type="evidence" value="ECO:0007669"/>
    <property type="project" value="InterPro"/>
</dbReference>
<dbReference type="AlphaFoldDB" id="A0A5S9M9W1"/>
<evidence type="ECO:0000256" key="3">
    <source>
        <dbReference type="PROSITE-ProRule" id="PRU01240"/>
    </source>
</evidence>
<name>A0A5S9M9W1_BACIA</name>
<dbReference type="InterPro" id="IPR036852">
    <property type="entry name" value="Peptidase_S8/S53_dom_sf"/>
</dbReference>
<comment type="caution">
    <text evidence="3">Lacks conserved residue(s) required for the propagation of feature annotation.</text>
</comment>
<dbReference type="SUPFAM" id="SSF52743">
    <property type="entry name" value="Subtilisin-like"/>
    <property type="match status" value="1"/>
</dbReference>
<sequence length="80" mass="8922">MKGEIRLIPYEVKANVMEAKETPESIQEIKAPELWSSGFKGKGITIAVLDTGCDTEHPDLKDQIIGGRTLPMMTMEMLKM</sequence>
<dbReference type="PROSITE" id="PS00136">
    <property type="entry name" value="SUBTILASE_ASP"/>
    <property type="match status" value="1"/>
</dbReference>
<dbReference type="EMBL" id="AP021906">
    <property type="protein sequence ID" value="BBP88749.1"/>
    <property type="molecule type" value="Genomic_DNA"/>
</dbReference>
<dbReference type="Pfam" id="PF00082">
    <property type="entry name" value="Peptidase_S8"/>
    <property type="match status" value="1"/>
</dbReference>
<proteinExistence type="inferred from homology"/>
<evidence type="ECO:0000256" key="2">
    <source>
        <dbReference type="ARBA" id="ARBA00022801"/>
    </source>
</evidence>
<organism evidence="5 6">
    <name type="scientific">Bacillus safensis</name>
    <dbReference type="NCBI Taxonomy" id="561879"/>
    <lineage>
        <taxon>Bacteria</taxon>
        <taxon>Bacillati</taxon>
        <taxon>Bacillota</taxon>
        <taxon>Bacilli</taxon>
        <taxon>Bacillales</taxon>
        <taxon>Bacillaceae</taxon>
        <taxon>Bacillus</taxon>
    </lineage>
</organism>
<evidence type="ECO:0000259" key="4">
    <source>
        <dbReference type="Pfam" id="PF00082"/>
    </source>
</evidence>
<reference evidence="5 6" key="1">
    <citation type="submission" date="2019-12" db="EMBL/GenBank/DDBJ databases">
        <title>Full genome sequence of a Bacillus safensis strain isolated from commercially available natto in Indonesia.</title>
        <authorList>
            <person name="Yoshida M."/>
            <person name="Uomi M."/>
            <person name="Waturangi D."/>
            <person name="Ekaputri J.J."/>
            <person name="Setiamarga D.H.E."/>
        </authorList>
    </citation>
    <scope>NUCLEOTIDE SEQUENCE [LARGE SCALE GENOMIC DNA]</scope>
    <source>
        <strain evidence="5 6">IDN1</strain>
    </source>
</reference>
<protein>
    <recommendedName>
        <fullName evidence="4">Peptidase S8/S53 domain-containing protein</fullName>
    </recommendedName>
</protein>
<evidence type="ECO:0000313" key="5">
    <source>
        <dbReference type="EMBL" id="BBP88749.1"/>
    </source>
</evidence>
<keyword evidence="2" id="KW-0378">Hydrolase</keyword>
<dbReference type="GO" id="GO:0006508">
    <property type="term" value="P:proteolysis"/>
    <property type="evidence" value="ECO:0007669"/>
    <property type="project" value="InterPro"/>
</dbReference>
<comment type="similarity">
    <text evidence="1 3">Belongs to the peptidase S8 family.</text>
</comment>